<comment type="caution">
    <text evidence="3">The sequence shown here is derived from an EMBL/GenBank/DDBJ whole genome shotgun (WGS) entry which is preliminary data.</text>
</comment>
<gene>
    <name evidence="3" type="ORF">EKO27_g1509</name>
</gene>
<evidence type="ECO:0000256" key="1">
    <source>
        <dbReference type="ARBA" id="ARBA00035112"/>
    </source>
</evidence>
<sequence>MVPAASFDLEKAPFLDGDGSSAALNAPDEHSSSSPQLTSTDSRISAWSKIRMRVRPWMIHVVIIVFYTVLFFALIYTHPSRNGSGTTLLWSPAQNAVDWETRVIDAIPGSTLYAGFPNAESDTAWSELLRGINLKIFPEEMKRLGYDSLKLKDGSGYVASLAVYHELHCIKRVRKMIYRDYYYPNITESEWVHRMGHIGRKPQSPALTTGRLLTHYYQQSIV</sequence>
<dbReference type="PANTHER" id="PTHR33365">
    <property type="entry name" value="YALI0B05434P"/>
    <property type="match status" value="1"/>
</dbReference>
<keyword evidence="4" id="KW-1185">Reference proteome</keyword>
<keyword evidence="2" id="KW-0812">Transmembrane</keyword>
<dbReference type="AlphaFoldDB" id="A0A439DGS7"/>
<name>A0A439DGS7_9PEZI</name>
<evidence type="ECO:0000313" key="4">
    <source>
        <dbReference type="Proteomes" id="UP000286045"/>
    </source>
</evidence>
<dbReference type="Proteomes" id="UP000286045">
    <property type="component" value="Unassembled WGS sequence"/>
</dbReference>
<protein>
    <submittedName>
        <fullName evidence="3">Uncharacterized protein</fullName>
    </submittedName>
</protein>
<keyword evidence="2" id="KW-1133">Transmembrane helix</keyword>
<dbReference type="InterPro" id="IPR021765">
    <property type="entry name" value="UstYa-like"/>
</dbReference>
<reference evidence="3 4" key="1">
    <citation type="submission" date="2018-12" db="EMBL/GenBank/DDBJ databases">
        <title>Draft genome sequence of Xylaria grammica IHI A82.</title>
        <authorList>
            <person name="Buettner E."/>
            <person name="Kellner H."/>
        </authorList>
    </citation>
    <scope>NUCLEOTIDE SEQUENCE [LARGE SCALE GENOMIC DNA]</scope>
    <source>
        <strain evidence="3 4">IHI A82</strain>
    </source>
</reference>
<proteinExistence type="inferred from homology"/>
<keyword evidence="2" id="KW-0472">Membrane</keyword>
<dbReference type="STRING" id="363999.A0A439DGS7"/>
<comment type="similarity">
    <text evidence="1">Belongs to the ustYa family.</text>
</comment>
<evidence type="ECO:0000256" key="2">
    <source>
        <dbReference type="SAM" id="Phobius"/>
    </source>
</evidence>
<accession>A0A439DGS7</accession>
<dbReference type="GO" id="GO:0043386">
    <property type="term" value="P:mycotoxin biosynthetic process"/>
    <property type="evidence" value="ECO:0007669"/>
    <property type="project" value="InterPro"/>
</dbReference>
<evidence type="ECO:0000313" key="3">
    <source>
        <dbReference type="EMBL" id="RWA13616.1"/>
    </source>
</evidence>
<organism evidence="3 4">
    <name type="scientific">Xylaria grammica</name>
    <dbReference type="NCBI Taxonomy" id="363999"/>
    <lineage>
        <taxon>Eukaryota</taxon>
        <taxon>Fungi</taxon>
        <taxon>Dikarya</taxon>
        <taxon>Ascomycota</taxon>
        <taxon>Pezizomycotina</taxon>
        <taxon>Sordariomycetes</taxon>
        <taxon>Xylariomycetidae</taxon>
        <taxon>Xylariales</taxon>
        <taxon>Xylariaceae</taxon>
        <taxon>Xylaria</taxon>
    </lineage>
</organism>
<dbReference type="PANTHER" id="PTHR33365:SF7">
    <property type="entry name" value="TAT PATHWAY SIGNAL SEQUENCE"/>
    <property type="match status" value="1"/>
</dbReference>
<feature type="transmembrane region" description="Helical" evidence="2">
    <location>
        <begin position="57"/>
        <end position="76"/>
    </location>
</feature>
<dbReference type="Pfam" id="PF11807">
    <property type="entry name" value="UstYa"/>
    <property type="match status" value="1"/>
</dbReference>
<dbReference type="EMBL" id="RYZI01000023">
    <property type="protein sequence ID" value="RWA13616.1"/>
    <property type="molecule type" value="Genomic_DNA"/>
</dbReference>